<accession>A0A4S8JIL0</accession>
<evidence type="ECO:0000313" key="2">
    <source>
        <dbReference type="Proteomes" id="UP000317650"/>
    </source>
</evidence>
<organism evidence="1 2">
    <name type="scientific">Musa balbisiana</name>
    <name type="common">Banana</name>
    <dbReference type="NCBI Taxonomy" id="52838"/>
    <lineage>
        <taxon>Eukaryota</taxon>
        <taxon>Viridiplantae</taxon>
        <taxon>Streptophyta</taxon>
        <taxon>Embryophyta</taxon>
        <taxon>Tracheophyta</taxon>
        <taxon>Spermatophyta</taxon>
        <taxon>Magnoliopsida</taxon>
        <taxon>Liliopsida</taxon>
        <taxon>Zingiberales</taxon>
        <taxon>Musaceae</taxon>
        <taxon>Musa</taxon>
    </lineage>
</organism>
<evidence type="ECO:0000313" key="1">
    <source>
        <dbReference type="EMBL" id="THU61893.1"/>
    </source>
</evidence>
<name>A0A4S8JIL0_MUSBA</name>
<protein>
    <submittedName>
        <fullName evidence="1">Uncharacterized protein</fullName>
    </submittedName>
</protein>
<comment type="caution">
    <text evidence="1">The sequence shown here is derived from an EMBL/GenBank/DDBJ whole genome shotgun (WGS) entry which is preliminary data.</text>
</comment>
<dbReference type="AlphaFoldDB" id="A0A4S8JIL0"/>
<dbReference type="Proteomes" id="UP000317650">
    <property type="component" value="Chromosome 7"/>
</dbReference>
<keyword evidence="2" id="KW-1185">Reference proteome</keyword>
<proteinExistence type="predicted"/>
<reference evidence="1 2" key="1">
    <citation type="journal article" date="2019" name="Nat. Plants">
        <title>Genome sequencing of Musa balbisiana reveals subgenome evolution and function divergence in polyploid bananas.</title>
        <authorList>
            <person name="Yao X."/>
        </authorList>
    </citation>
    <scope>NUCLEOTIDE SEQUENCE [LARGE SCALE GENOMIC DNA]</scope>
    <source>
        <strain evidence="2">cv. DH-PKW</strain>
        <tissue evidence="1">Leaves</tissue>
    </source>
</reference>
<dbReference type="EMBL" id="PYDT01000005">
    <property type="protein sequence ID" value="THU61893.1"/>
    <property type="molecule type" value="Genomic_DNA"/>
</dbReference>
<gene>
    <name evidence="1" type="ORF">C4D60_Mb07t28050</name>
</gene>
<sequence length="32" mass="3496">MVSGQIHLVRPYSSPTLELWAGEASHIRCSGL</sequence>